<feature type="compositionally biased region" description="Pro residues" evidence="1">
    <location>
        <begin position="312"/>
        <end position="324"/>
    </location>
</feature>
<dbReference type="Proteomes" id="UP001369736">
    <property type="component" value="Unassembled WGS sequence"/>
</dbReference>
<evidence type="ECO:0000313" key="3">
    <source>
        <dbReference type="Proteomes" id="UP001369736"/>
    </source>
</evidence>
<evidence type="ECO:0000313" key="2">
    <source>
        <dbReference type="EMBL" id="MEJ2862491.1"/>
    </source>
</evidence>
<protein>
    <submittedName>
        <fullName evidence="2">SEC-C domain-containing protein</fullName>
    </submittedName>
</protein>
<keyword evidence="3" id="KW-1185">Reference proteome</keyword>
<reference evidence="2 3" key="1">
    <citation type="submission" date="2024-03" db="EMBL/GenBank/DDBJ databases">
        <title>Actinomycetospora sp. OC33-EN07, a novel actinomycete isolated from wild orchid (Aerides multiflora).</title>
        <authorList>
            <person name="Suriyachadkun C."/>
        </authorList>
    </citation>
    <scope>NUCLEOTIDE SEQUENCE [LARGE SCALE GENOMIC DNA]</scope>
    <source>
        <strain evidence="2 3">OC33-EN07</strain>
    </source>
</reference>
<sequence>MASLLTTTDLDGLGADAVRARDPRPYADELVSAVDEGRLADPEDAGYALSMAAEAREQAGDHDRAVELSARSVAAGAETLDAYWIRGGHAERLLRLGREDEGMAELATLRPLLLREPRAVRPISDALTENGRGEIAEQWLSAAMITMIEREERLTEGSEEQLDAADLVDELLGHRRTVRADLGLPPDEYDALVDEMDAAPDLVFLPEAEHTRLLAAQPDLADEFGRDWDAHRALVESELQAADAEGDALVVEVATPAMVAAMLDDTSDADPVGTALAWPPGRNDPCWCGSRTKYKKCCLPRGRVPRESAAPEPAPEPTPTPAPAPAASTSERVIRRGTGSRPRAR</sequence>
<proteinExistence type="predicted"/>
<dbReference type="Pfam" id="PF02810">
    <property type="entry name" value="SEC-C"/>
    <property type="match status" value="1"/>
</dbReference>
<dbReference type="InterPro" id="IPR004027">
    <property type="entry name" value="SEC_C_motif"/>
</dbReference>
<dbReference type="EMBL" id="JBBEGM010000005">
    <property type="protein sequence ID" value="MEJ2862491.1"/>
    <property type="molecule type" value="Genomic_DNA"/>
</dbReference>
<accession>A0ABU8M621</accession>
<dbReference type="RefSeq" id="WP_337703865.1">
    <property type="nucleotide sequence ID" value="NZ_JBBEGM010000005.1"/>
</dbReference>
<comment type="caution">
    <text evidence="2">The sequence shown here is derived from an EMBL/GenBank/DDBJ whole genome shotgun (WGS) entry which is preliminary data.</text>
</comment>
<feature type="region of interest" description="Disordered" evidence="1">
    <location>
        <begin position="300"/>
        <end position="345"/>
    </location>
</feature>
<dbReference type="Gene3D" id="3.10.450.50">
    <property type="match status" value="1"/>
</dbReference>
<organism evidence="2 3">
    <name type="scientific">Actinomycetospora flava</name>
    <dbReference type="NCBI Taxonomy" id="3129232"/>
    <lineage>
        <taxon>Bacteria</taxon>
        <taxon>Bacillati</taxon>
        <taxon>Actinomycetota</taxon>
        <taxon>Actinomycetes</taxon>
        <taxon>Pseudonocardiales</taxon>
        <taxon>Pseudonocardiaceae</taxon>
        <taxon>Actinomycetospora</taxon>
    </lineage>
</organism>
<dbReference type="SUPFAM" id="SSF103642">
    <property type="entry name" value="Sec-C motif"/>
    <property type="match status" value="1"/>
</dbReference>
<name>A0ABU8M621_9PSEU</name>
<gene>
    <name evidence="2" type="ORF">WCD58_15065</name>
</gene>
<evidence type="ECO:0000256" key="1">
    <source>
        <dbReference type="SAM" id="MobiDB-lite"/>
    </source>
</evidence>